<dbReference type="InterPro" id="IPR041295">
    <property type="entry name" value="MapZ_EC1"/>
</dbReference>
<organism evidence="5 6">
    <name type="scientific">Streptococcus rupicaprae</name>
    <dbReference type="NCBI Taxonomy" id="759619"/>
    <lineage>
        <taxon>Bacteria</taxon>
        <taxon>Bacillati</taxon>
        <taxon>Bacillota</taxon>
        <taxon>Bacilli</taxon>
        <taxon>Lactobacillales</taxon>
        <taxon>Streptococcaceae</taxon>
        <taxon>Streptococcus</taxon>
    </lineage>
</organism>
<feature type="compositionally biased region" description="Polar residues" evidence="1">
    <location>
        <begin position="299"/>
        <end position="308"/>
    </location>
</feature>
<feature type="domain" description="MapZ extracellular" evidence="3">
    <location>
        <begin position="170"/>
        <end position="291"/>
    </location>
</feature>
<evidence type="ECO:0000313" key="6">
    <source>
        <dbReference type="Proteomes" id="UP001549122"/>
    </source>
</evidence>
<feature type="region of interest" description="Disordered" evidence="1">
    <location>
        <begin position="299"/>
        <end position="318"/>
    </location>
</feature>
<feature type="domain" description="MapZ extracellular C-terminal" evidence="4">
    <location>
        <begin position="368"/>
        <end position="446"/>
    </location>
</feature>
<protein>
    <recommendedName>
        <fullName evidence="7">Mid-cell-anchored protein Z</fullName>
    </recommendedName>
</protein>
<sequence length="456" mass="48585">MSDTKEQNPLEPEERVLDLEQAKEMTVEEAAKTQEEIQAGITETDGLLDRYIKQHRDQIEEGKFETKQLRKAEMAALAVAAEKRAADAARLAEQQAAQEVASEAAFHDYDVEDDQAEFEEEKAEKRKKVIGLGLAALALLGIAGTAYTQREALGGLFGGSAPSTSTSTTASSTQTSTSSSENPGLKAFEDLYASFFTDEKQTALKNDSFGQLQSLETALSILEGTDDYDAAKAKVDKLKAAIAATEAINTQFDKPVLVNGEIDTTATAKTEADFSAASTGISSVDAALTAAANFGRSQQQAGTAQASPAPSDAGTASAPVAEVVAQPAPVPSPGTATTASLNNGVVLDYNKRIVYGSDQVNLQRHLSRVPYNDDVIADAANEAWIFTPNVLENIIATSNQRGYFAGNDFILEKVNIINGRGYYNMFRTDGTYLFSINAKTGYFVGNGAGYADALDF</sequence>
<gene>
    <name evidence="5" type="ORF">ABID29_001037</name>
</gene>
<feature type="region of interest" description="Disordered" evidence="1">
    <location>
        <begin position="159"/>
        <end position="183"/>
    </location>
</feature>
<proteinExistence type="predicted"/>
<dbReference type="RefSeq" id="WP_354364876.1">
    <property type="nucleotide sequence ID" value="NZ_JBEPLO010000009.1"/>
</dbReference>
<evidence type="ECO:0000256" key="2">
    <source>
        <dbReference type="SAM" id="Phobius"/>
    </source>
</evidence>
<feature type="compositionally biased region" description="Low complexity" evidence="1">
    <location>
        <begin position="160"/>
        <end position="180"/>
    </location>
</feature>
<dbReference type="InterPro" id="IPR040532">
    <property type="entry name" value="MapZ_C2"/>
</dbReference>
<keyword evidence="6" id="KW-1185">Reference proteome</keyword>
<accession>A0ABV2FH92</accession>
<dbReference type="Pfam" id="PF18708">
    <property type="entry name" value="MapZ_C2"/>
    <property type="match status" value="1"/>
</dbReference>
<dbReference type="EMBL" id="JBEPLO010000009">
    <property type="protein sequence ID" value="MET3557925.1"/>
    <property type="molecule type" value="Genomic_DNA"/>
</dbReference>
<feature type="transmembrane region" description="Helical" evidence="2">
    <location>
        <begin position="129"/>
        <end position="147"/>
    </location>
</feature>
<evidence type="ECO:0000259" key="4">
    <source>
        <dbReference type="Pfam" id="PF18708"/>
    </source>
</evidence>
<reference evidence="5 6" key="1">
    <citation type="submission" date="2024-06" db="EMBL/GenBank/DDBJ databases">
        <title>Genomic Encyclopedia of Type Strains, Phase IV (KMG-IV): sequencing the most valuable type-strain genomes for metagenomic binning, comparative biology and taxonomic classification.</title>
        <authorList>
            <person name="Goeker M."/>
        </authorList>
    </citation>
    <scope>NUCLEOTIDE SEQUENCE [LARGE SCALE GENOMIC DNA]</scope>
    <source>
        <strain evidence="5 6">DSM 28303</strain>
    </source>
</reference>
<comment type="caution">
    <text evidence="5">The sequence shown here is derived from an EMBL/GenBank/DDBJ whole genome shotgun (WGS) entry which is preliminary data.</text>
</comment>
<evidence type="ECO:0000313" key="5">
    <source>
        <dbReference type="EMBL" id="MET3557925.1"/>
    </source>
</evidence>
<keyword evidence="2" id="KW-1133">Transmembrane helix</keyword>
<name>A0ABV2FH92_9STRE</name>
<evidence type="ECO:0000256" key="1">
    <source>
        <dbReference type="SAM" id="MobiDB-lite"/>
    </source>
</evidence>
<evidence type="ECO:0000259" key="3">
    <source>
        <dbReference type="Pfam" id="PF18041"/>
    </source>
</evidence>
<keyword evidence="2" id="KW-0812">Transmembrane</keyword>
<dbReference type="Proteomes" id="UP001549122">
    <property type="component" value="Unassembled WGS sequence"/>
</dbReference>
<dbReference type="Pfam" id="PF18041">
    <property type="entry name" value="MapZ_EC1"/>
    <property type="match status" value="1"/>
</dbReference>
<keyword evidence="2" id="KW-0472">Membrane</keyword>
<evidence type="ECO:0008006" key="7">
    <source>
        <dbReference type="Google" id="ProtNLM"/>
    </source>
</evidence>